<evidence type="ECO:0000313" key="5">
    <source>
        <dbReference type="EMBL" id="SDP16912.1"/>
    </source>
</evidence>
<proteinExistence type="predicted"/>
<evidence type="ECO:0000256" key="2">
    <source>
        <dbReference type="ARBA" id="ARBA00022840"/>
    </source>
</evidence>
<dbReference type="CDD" id="cd18797">
    <property type="entry name" value="SF2_C_Hrq"/>
    <property type="match status" value="1"/>
</dbReference>
<reference evidence="5 6" key="1">
    <citation type="submission" date="2016-10" db="EMBL/GenBank/DDBJ databases">
        <authorList>
            <person name="de Groot N.N."/>
        </authorList>
    </citation>
    <scope>NUCLEOTIDE SEQUENCE [LARGE SCALE GENOMIC DNA]</scope>
    <source>
        <strain evidence="5 6">DSM 12130</strain>
    </source>
</reference>
<keyword evidence="1" id="KW-0547">Nucleotide-binding</keyword>
<dbReference type="Gene3D" id="3.30.420.10">
    <property type="entry name" value="Ribonuclease H-like superfamily/Ribonuclease H"/>
    <property type="match status" value="1"/>
</dbReference>
<dbReference type="EMBL" id="FNJI01000012">
    <property type="protein sequence ID" value="SDP16912.1"/>
    <property type="molecule type" value="Genomic_DNA"/>
</dbReference>
<dbReference type="Pfam" id="PF09369">
    <property type="entry name" value="MZB"/>
    <property type="match status" value="1"/>
</dbReference>
<keyword evidence="5" id="KW-0378">Hydrolase</keyword>
<evidence type="ECO:0000256" key="1">
    <source>
        <dbReference type="ARBA" id="ARBA00022741"/>
    </source>
</evidence>
<dbReference type="GO" id="GO:0043138">
    <property type="term" value="F:3'-5' DNA helicase activity"/>
    <property type="evidence" value="ECO:0007669"/>
    <property type="project" value="TreeGrafter"/>
</dbReference>
<dbReference type="InterPro" id="IPR018973">
    <property type="entry name" value="MZB"/>
</dbReference>
<dbReference type="SUPFAM" id="SSF53098">
    <property type="entry name" value="Ribonuclease H-like"/>
    <property type="match status" value="1"/>
</dbReference>
<keyword evidence="5" id="KW-0347">Helicase</keyword>
<dbReference type="InterPro" id="IPR036397">
    <property type="entry name" value="RNaseH_sf"/>
</dbReference>
<dbReference type="PANTHER" id="PTHR47957">
    <property type="entry name" value="ATP-DEPENDENT HELICASE HRQ1"/>
    <property type="match status" value="1"/>
</dbReference>
<dbReference type="SMART" id="SM00490">
    <property type="entry name" value="HELICc"/>
    <property type="match status" value="1"/>
</dbReference>
<dbReference type="GO" id="GO:0005524">
    <property type="term" value="F:ATP binding"/>
    <property type="evidence" value="ECO:0007669"/>
    <property type="project" value="UniProtKB-KW"/>
</dbReference>
<dbReference type="CDD" id="cd17923">
    <property type="entry name" value="DEXHc_Hrq1-like"/>
    <property type="match status" value="1"/>
</dbReference>
<protein>
    <submittedName>
        <fullName evidence="5">DEAD/DEAH box helicase domain-containing protein</fullName>
    </submittedName>
</protein>
<evidence type="ECO:0000259" key="4">
    <source>
        <dbReference type="PROSITE" id="PS51194"/>
    </source>
</evidence>
<sequence length="987" mass="109676">MVRKTDISEYLTALKDSSRFGPQVVCHKKIAPCAPEFAHGSVSLSEPVKKMLERRNQKLYSHQYQGIEALLKGKDILVATPTASGKSMIYNLAVLNELALGNPSHFLYLFPLKALAQDQKKVLEGLGAELEEVTSVSCANIAALFDGDTSSYKRRKIRDQPPAALITNPEMLHLSLLAYHQNWSSFFQGLKYVIIDEVHSYRGVVGSHMSWILRRLQRIAAHYGAAPVFIMLSATIGNPEQLGEMLLDRKIHAITESGAPQAEKNMVFINPWDSAAHTASQLLEAAVKRELRTIVYTGSRKMTELIKLWTDPRLGDQADKVSAYRAGFLPEERREIEAQLFSGELLGVISTSALELGIDIGDLDLCILVGYPGSVMATWQRGGRVGRSLKKSAIILIAQQDALDQHFMRDPEDFFSRDVESAVLNPLNLPVTRQHLLCCGAELPLRNSEIILQGSAIKKVLRELVNDGLLLELSSGNSWLSPQKYPQRNVTLRGGGSQMAIIDSESGEIIGEIDADRAMKECHPGSVYLHRARTWVVMQFSLENKEIAVRREKPNYYTRPTSVKQTEILQVVETRIVNGARVSFGRVRVREKVTGYQKKDNRTQRLISTTPLDLPERIIETEGVWIDIPAGIVEAIEHRKLHFMGAIHAMEHAMIALFPLLVLCDRNDIGGISCPVHHQTESASVFVYDGYAGGVGLAREAFDKFEFLLTKTLSTVAGCPCDTGCPSCVHSPKCGSGNRPIDKEACLILLQTIIDNDSSKNPETKQEKSVPPPLYLAGDGADSLARKTAEKNNHPKGLDALPARYGVFDLETIRSAEEVGGWNRIDRMGMSVAVVYDSMLDDFVTYLEDETNSLIDHLFQLDLVVGFNNKRFDNRVLSVYTTSNLHTLPSLDLLEQVQLQLGYRLKLNSLAEHTLGTAKSGDGLQALRWYKQGKIDQIVHYCKKDVEITKNLFLFGLEHGHFLFANKAGHQVRLPLALDTAIAKIIG</sequence>
<accession>A0A1H0QHV7</accession>
<evidence type="ECO:0000313" key="6">
    <source>
        <dbReference type="Proteomes" id="UP000199073"/>
    </source>
</evidence>
<organism evidence="5 6">
    <name type="scientific">Desulforhopalus singaporensis</name>
    <dbReference type="NCBI Taxonomy" id="91360"/>
    <lineage>
        <taxon>Bacteria</taxon>
        <taxon>Pseudomonadati</taxon>
        <taxon>Thermodesulfobacteriota</taxon>
        <taxon>Desulfobulbia</taxon>
        <taxon>Desulfobulbales</taxon>
        <taxon>Desulfocapsaceae</taxon>
        <taxon>Desulforhopalus</taxon>
    </lineage>
</organism>
<dbReference type="InterPro" id="IPR001650">
    <property type="entry name" value="Helicase_C-like"/>
</dbReference>
<dbReference type="GO" id="GO:0003676">
    <property type="term" value="F:nucleic acid binding"/>
    <property type="evidence" value="ECO:0007669"/>
    <property type="project" value="InterPro"/>
</dbReference>
<dbReference type="GO" id="GO:0036297">
    <property type="term" value="P:interstrand cross-link repair"/>
    <property type="evidence" value="ECO:0007669"/>
    <property type="project" value="TreeGrafter"/>
</dbReference>
<gene>
    <name evidence="5" type="ORF">SAMN05660330_01972</name>
</gene>
<dbReference type="PANTHER" id="PTHR47957:SF3">
    <property type="entry name" value="ATP-DEPENDENT HELICASE HRQ1"/>
    <property type="match status" value="1"/>
</dbReference>
<feature type="domain" description="Helicase C-terminal" evidence="4">
    <location>
        <begin position="278"/>
        <end position="430"/>
    </location>
</feature>
<dbReference type="InterPro" id="IPR027417">
    <property type="entry name" value="P-loop_NTPase"/>
</dbReference>
<dbReference type="AlphaFoldDB" id="A0A1H0QHV7"/>
<feature type="domain" description="Helicase ATP-binding" evidence="3">
    <location>
        <begin position="67"/>
        <end position="254"/>
    </location>
</feature>
<dbReference type="InterPro" id="IPR014001">
    <property type="entry name" value="Helicase_ATP-bd"/>
</dbReference>
<dbReference type="SUPFAM" id="SSF52540">
    <property type="entry name" value="P-loop containing nucleoside triphosphate hydrolases"/>
    <property type="match status" value="1"/>
</dbReference>
<dbReference type="GO" id="GO:0006289">
    <property type="term" value="P:nucleotide-excision repair"/>
    <property type="evidence" value="ECO:0007669"/>
    <property type="project" value="TreeGrafter"/>
</dbReference>
<dbReference type="Gene3D" id="3.40.50.300">
    <property type="entry name" value="P-loop containing nucleotide triphosphate hydrolases"/>
    <property type="match status" value="2"/>
</dbReference>
<dbReference type="STRING" id="91360.SAMN05660330_01972"/>
<dbReference type="PROSITE" id="PS51194">
    <property type="entry name" value="HELICASE_CTER"/>
    <property type="match status" value="1"/>
</dbReference>
<keyword evidence="2" id="KW-0067">ATP-binding</keyword>
<evidence type="ECO:0000259" key="3">
    <source>
        <dbReference type="PROSITE" id="PS51192"/>
    </source>
</evidence>
<dbReference type="Pfam" id="PF00270">
    <property type="entry name" value="DEAD"/>
    <property type="match status" value="1"/>
</dbReference>
<dbReference type="PROSITE" id="PS51192">
    <property type="entry name" value="HELICASE_ATP_BIND_1"/>
    <property type="match status" value="1"/>
</dbReference>
<dbReference type="Proteomes" id="UP000199073">
    <property type="component" value="Unassembled WGS sequence"/>
</dbReference>
<dbReference type="InterPro" id="IPR012337">
    <property type="entry name" value="RNaseH-like_sf"/>
</dbReference>
<dbReference type="Pfam" id="PF00271">
    <property type="entry name" value="Helicase_C"/>
    <property type="match status" value="1"/>
</dbReference>
<keyword evidence="6" id="KW-1185">Reference proteome</keyword>
<dbReference type="OrthoDB" id="9815222at2"/>
<name>A0A1H0QHV7_9BACT</name>
<dbReference type="SMART" id="SM00487">
    <property type="entry name" value="DEXDc"/>
    <property type="match status" value="1"/>
</dbReference>
<dbReference type="InterPro" id="IPR011545">
    <property type="entry name" value="DEAD/DEAH_box_helicase_dom"/>
</dbReference>